<accession>A0A540R4X3</accession>
<comment type="caution">
    <text evidence="8">The sequence shown here is derived from an EMBL/GenBank/DDBJ whole genome shotgun (WGS) entry which is preliminary data.</text>
</comment>
<feature type="site" description="Lowers pKa of active site Tyr" evidence="6">
    <location>
        <position position="97"/>
    </location>
</feature>
<gene>
    <name evidence="8" type="ORF">EJK80_10925</name>
</gene>
<dbReference type="SUPFAM" id="SSF51430">
    <property type="entry name" value="NAD(P)-linked oxidoreductase"/>
    <property type="match status" value="1"/>
</dbReference>
<dbReference type="InterPro" id="IPR020471">
    <property type="entry name" value="AKR"/>
</dbReference>
<protein>
    <submittedName>
        <fullName evidence="8">Aldo/keto reductase</fullName>
    </submittedName>
</protein>
<reference evidence="8 9" key="1">
    <citation type="submission" date="2019-06" db="EMBL/GenBank/DDBJ databases">
        <title>Draft genome of C. phoceense Strain 272.</title>
        <authorList>
            <person name="Pacheco L.G.C."/>
            <person name="Barberis C.M."/>
            <person name="Almuzara M.N."/>
            <person name="Traglia G.M."/>
            <person name="Santos C.S."/>
            <person name="Rocha D.J.P.G."/>
            <person name="Aguiar E.R.G.R."/>
            <person name="Vay C.A."/>
        </authorList>
    </citation>
    <scope>NUCLEOTIDE SEQUENCE [LARGE SCALE GENOMIC DNA]</scope>
    <source>
        <strain evidence="8 9">272</strain>
    </source>
</reference>
<keyword evidence="9" id="KW-1185">Reference proteome</keyword>
<evidence type="ECO:0000313" key="8">
    <source>
        <dbReference type="EMBL" id="TQE42793.1"/>
    </source>
</evidence>
<dbReference type="AlphaFoldDB" id="A0A540R4X3"/>
<dbReference type="Proteomes" id="UP000318080">
    <property type="component" value="Unassembled WGS sequence"/>
</dbReference>
<name>A0A540R4X3_9CORY</name>
<feature type="binding site" evidence="5">
    <location>
        <position position="128"/>
    </location>
    <ligand>
        <name>substrate</name>
    </ligand>
</feature>
<evidence type="ECO:0000256" key="1">
    <source>
        <dbReference type="ARBA" id="ARBA00007905"/>
    </source>
</evidence>
<dbReference type="CDD" id="cd19133">
    <property type="entry name" value="AKR_AKR5F1"/>
    <property type="match status" value="1"/>
</dbReference>
<dbReference type="InterPro" id="IPR023210">
    <property type="entry name" value="NADP_OxRdtase_dom"/>
</dbReference>
<evidence type="ECO:0000256" key="2">
    <source>
        <dbReference type="ARBA" id="ARBA00022857"/>
    </source>
</evidence>
<feature type="domain" description="NADP-dependent oxidoreductase" evidence="7">
    <location>
        <begin position="44"/>
        <end position="279"/>
    </location>
</feature>
<evidence type="ECO:0000256" key="6">
    <source>
        <dbReference type="PIRSR" id="PIRSR000097-3"/>
    </source>
</evidence>
<evidence type="ECO:0000313" key="9">
    <source>
        <dbReference type="Proteomes" id="UP000318080"/>
    </source>
</evidence>
<feature type="active site" description="Proton donor" evidence="4">
    <location>
        <position position="72"/>
    </location>
</feature>
<dbReference type="EMBL" id="VHIR01000018">
    <property type="protein sequence ID" value="TQE42793.1"/>
    <property type="molecule type" value="Genomic_DNA"/>
</dbReference>
<evidence type="ECO:0000256" key="4">
    <source>
        <dbReference type="PIRSR" id="PIRSR000097-1"/>
    </source>
</evidence>
<dbReference type="PRINTS" id="PR00069">
    <property type="entry name" value="ALDKETRDTASE"/>
</dbReference>
<evidence type="ECO:0000256" key="5">
    <source>
        <dbReference type="PIRSR" id="PIRSR000097-2"/>
    </source>
</evidence>
<dbReference type="Pfam" id="PF00248">
    <property type="entry name" value="Aldo_ket_red"/>
    <property type="match status" value="1"/>
</dbReference>
<organism evidence="8 9">
    <name type="scientific">Corynebacterium phoceense</name>
    <dbReference type="NCBI Taxonomy" id="1686286"/>
    <lineage>
        <taxon>Bacteria</taxon>
        <taxon>Bacillati</taxon>
        <taxon>Actinomycetota</taxon>
        <taxon>Actinomycetes</taxon>
        <taxon>Mycobacteriales</taxon>
        <taxon>Corynebacteriaceae</taxon>
        <taxon>Corynebacterium</taxon>
    </lineage>
</organism>
<comment type="similarity">
    <text evidence="1">Belongs to the aldo/keto reductase family.</text>
</comment>
<dbReference type="GO" id="GO:0016616">
    <property type="term" value="F:oxidoreductase activity, acting on the CH-OH group of donors, NAD or NADP as acceptor"/>
    <property type="evidence" value="ECO:0007669"/>
    <property type="project" value="UniProtKB-ARBA"/>
</dbReference>
<proteinExistence type="inferred from homology"/>
<dbReference type="PANTHER" id="PTHR43827">
    <property type="entry name" value="2,5-DIKETO-D-GLUCONIC ACID REDUCTASE"/>
    <property type="match status" value="1"/>
</dbReference>
<sequence length="305" mass="33718">MPPVHGGLLKKHCTHAQPACHSGFMEFTTLANGLQMPKLGYGVFQIDDDTTERTVAQALDTGYRMIDTAQAYFNERGVGAGIKDSGVAREDIFLVTKVWVTNYGRAYDSLQESLERLGTDHVDLVLLHQAYNDYYGAWRDLERAYSDGLASAIGVSNFNPNRMLDIAAFSDVTPMVNQIESHVFRPAREDHAVMDDLGVAHMSWGPFAEGMNNIFANPVLNEIASAHGVTAGQVALRYLLDLDVIVIPKTVRPERMAENLDVFDFSLTESDHAALASLEEPGFSCFDHTNVETVRGLLGYIKENM</sequence>
<dbReference type="Gene3D" id="3.20.20.100">
    <property type="entry name" value="NADP-dependent oxidoreductase domain"/>
    <property type="match status" value="1"/>
</dbReference>
<dbReference type="PIRSF" id="PIRSF000097">
    <property type="entry name" value="AKR"/>
    <property type="match status" value="1"/>
</dbReference>
<dbReference type="InterPro" id="IPR036812">
    <property type="entry name" value="NAD(P)_OxRdtase_dom_sf"/>
</dbReference>
<dbReference type="PANTHER" id="PTHR43827:SF3">
    <property type="entry name" value="NADP-DEPENDENT OXIDOREDUCTASE DOMAIN-CONTAINING PROTEIN"/>
    <property type="match status" value="1"/>
</dbReference>
<keyword evidence="2" id="KW-0521">NADP</keyword>
<evidence type="ECO:0000259" key="7">
    <source>
        <dbReference type="Pfam" id="PF00248"/>
    </source>
</evidence>
<evidence type="ECO:0000256" key="3">
    <source>
        <dbReference type="ARBA" id="ARBA00023002"/>
    </source>
</evidence>
<keyword evidence="3" id="KW-0560">Oxidoreductase</keyword>
<dbReference type="STRING" id="1686286.GCA_900092335_01350"/>